<keyword evidence="2" id="KW-1185">Reference proteome</keyword>
<proteinExistence type="predicted"/>
<name>A0A391NUC6_9EUKA</name>
<dbReference type="Proteomes" id="UP000265618">
    <property type="component" value="Unassembled WGS sequence"/>
</dbReference>
<protein>
    <submittedName>
        <fullName evidence="1">Uncharacterized protein</fullName>
    </submittedName>
</protein>
<gene>
    <name evidence="1" type="ORF">KIPB_015452</name>
</gene>
<dbReference type="EMBL" id="BDIP01008671">
    <property type="protein sequence ID" value="GCA64814.1"/>
    <property type="molecule type" value="Genomic_DNA"/>
</dbReference>
<reference evidence="1 2" key="1">
    <citation type="journal article" date="2018" name="PLoS ONE">
        <title>The draft genome of Kipferlia bialata reveals reductive genome evolution in fornicate parasites.</title>
        <authorList>
            <person name="Tanifuji G."/>
            <person name="Takabayashi S."/>
            <person name="Kume K."/>
            <person name="Takagi M."/>
            <person name="Nakayama T."/>
            <person name="Kamikawa R."/>
            <person name="Inagaki Y."/>
            <person name="Hashimoto T."/>
        </authorList>
    </citation>
    <scope>NUCLEOTIDE SEQUENCE [LARGE SCALE GENOMIC DNA]</scope>
    <source>
        <strain evidence="1">NY0173</strain>
    </source>
</reference>
<feature type="non-terminal residue" evidence="1">
    <location>
        <position position="1"/>
    </location>
</feature>
<sequence>MSQPDKGRKTFYNNIETEFPLSLVYSDVDTHEEDGCRELARVTIGTVPNATGRVKAKVRVNGDGLYHNMHV</sequence>
<evidence type="ECO:0000313" key="2">
    <source>
        <dbReference type="Proteomes" id="UP000265618"/>
    </source>
</evidence>
<comment type="caution">
    <text evidence="1">The sequence shown here is derived from an EMBL/GenBank/DDBJ whole genome shotgun (WGS) entry which is preliminary data.</text>
</comment>
<accession>A0A391NUC6</accession>
<organism evidence="1 2">
    <name type="scientific">Kipferlia bialata</name>
    <dbReference type="NCBI Taxonomy" id="797122"/>
    <lineage>
        <taxon>Eukaryota</taxon>
        <taxon>Metamonada</taxon>
        <taxon>Carpediemonas-like organisms</taxon>
        <taxon>Kipferlia</taxon>
    </lineage>
</organism>
<feature type="non-terminal residue" evidence="1">
    <location>
        <position position="71"/>
    </location>
</feature>
<evidence type="ECO:0000313" key="1">
    <source>
        <dbReference type="EMBL" id="GCA64814.1"/>
    </source>
</evidence>
<dbReference type="AlphaFoldDB" id="A0A391NUC6"/>